<evidence type="ECO:0000313" key="2">
    <source>
        <dbReference type="Proteomes" id="UP000193986"/>
    </source>
</evidence>
<dbReference type="Proteomes" id="UP000193986">
    <property type="component" value="Unassembled WGS sequence"/>
</dbReference>
<comment type="caution">
    <text evidence="1">The sequence shown here is derived from an EMBL/GenBank/DDBJ whole genome shotgun (WGS) entry which is preliminary data.</text>
</comment>
<gene>
    <name evidence="1" type="ORF">BCR39DRAFT_470584</name>
</gene>
<dbReference type="STRING" id="71784.A0A1Y2AUX4"/>
<reference evidence="1 2" key="1">
    <citation type="submission" date="2016-07" db="EMBL/GenBank/DDBJ databases">
        <title>Pervasive Adenine N6-methylation of Active Genes in Fungi.</title>
        <authorList>
            <consortium name="DOE Joint Genome Institute"/>
            <person name="Mondo S.J."/>
            <person name="Dannebaum R.O."/>
            <person name="Kuo R.C."/>
            <person name="Labutti K."/>
            <person name="Haridas S."/>
            <person name="Kuo A."/>
            <person name="Salamov A."/>
            <person name="Ahrendt S.R."/>
            <person name="Lipzen A."/>
            <person name="Sullivan W."/>
            <person name="Andreopoulos W.B."/>
            <person name="Clum A."/>
            <person name="Lindquist E."/>
            <person name="Daum C."/>
            <person name="Ramamoorthy G.K."/>
            <person name="Gryganskyi A."/>
            <person name="Culley D."/>
            <person name="Magnuson J.K."/>
            <person name="James T.Y."/>
            <person name="O'Malley M.A."/>
            <person name="Stajich J.E."/>
            <person name="Spatafora J.W."/>
            <person name="Visel A."/>
            <person name="Grigoriev I.V."/>
        </authorList>
    </citation>
    <scope>NUCLEOTIDE SEQUENCE [LARGE SCALE GENOMIC DNA]</scope>
    <source>
        <strain evidence="1 2">68-887.2</strain>
    </source>
</reference>
<protein>
    <submittedName>
        <fullName evidence="1">Uncharacterized protein</fullName>
    </submittedName>
</protein>
<accession>A0A1Y2AUX4</accession>
<dbReference type="EMBL" id="MCFC01000049">
    <property type="protein sequence ID" value="ORY26254.1"/>
    <property type="molecule type" value="Genomic_DNA"/>
</dbReference>
<dbReference type="OrthoDB" id="4023585at2759"/>
<dbReference type="InParanoid" id="A0A1Y2AUX4"/>
<evidence type="ECO:0000313" key="1">
    <source>
        <dbReference type="EMBL" id="ORY26254.1"/>
    </source>
</evidence>
<sequence length="105" mass="11201">MSILRSAFITSRQGYALRALSTSSPRSKTVTETVKDTADSINKKIGKTLASGLDTVEKTTDSAKQTVCAKVSTETAESARLESNHALGKAAGKVRDAKDELEKKL</sequence>
<organism evidence="1 2">
    <name type="scientific">Naematelia encephala</name>
    <dbReference type="NCBI Taxonomy" id="71784"/>
    <lineage>
        <taxon>Eukaryota</taxon>
        <taxon>Fungi</taxon>
        <taxon>Dikarya</taxon>
        <taxon>Basidiomycota</taxon>
        <taxon>Agaricomycotina</taxon>
        <taxon>Tremellomycetes</taxon>
        <taxon>Tremellales</taxon>
        <taxon>Naemateliaceae</taxon>
        <taxon>Naematelia</taxon>
    </lineage>
</organism>
<name>A0A1Y2AUX4_9TREE</name>
<dbReference type="AlphaFoldDB" id="A0A1Y2AUX4"/>
<keyword evidence="2" id="KW-1185">Reference proteome</keyword>
<proteinExistence type="predicted"/>